<name>A0A1M4V752_9SPHI</name>
<evidence type="ECO:0000313" key="1">
    <source>
        <dbReference type="EMBL" id="SHE64816.1"/>
    </source>
</evidence>
<dbReference type="OrthoDB" id="1251710at2"/>
<sequence>MNQQLAKFYYLFLVFLVSIECFGQINPTNPVRNIQNAGSALKLKGKALQVNIFISAKEGPAWTRKAKDMVLKVIPESDAWLKRELKKYQHTMKISHKTFGYDQDIRLKSDADPDAGNVKWPTEILKRMGYASPMDFYRQLKKDIDFDQMYIVFFINTEGQSYSNPCDIHHEKDQEAFVESVAVFKKYEGKAITDKSERYVIPHEILHLFGALDLYDGEHQTHKTEKFAIRKLRNSIMLGSVRFQNQNQKQWELPKYEIDEFNAYMMGLHNNYQKWYDQLSKKFAKFYE</sequence>
<dbReference type="Proteomes" id="UP000184287">
    <property type="component" value="Unassembled WGS sequence"/>
</dbReference>
<proteinExistence type="predicted"/>
<dbReference type="RefSeq" id="WP_073227682.1">
    <property type="nucleotide sequence ID" value="NZ_FQUQ01000001.1"/>
</dbReference>
<evidence type="ECO:0000313" key="2">
    <source>
        <dbReference type="Proteomes" id="UP000184287"/>
    </source>
</evidence>
<gene>
    <name evidence="1" type="ORF">SAMN04488522_101803</name>
</gene>
<protein>
    <submittedName>
        <fullName evidence="1">Uncharacterized protein</fullName>
    </submittedName>
</protein>
<dbReference type="STRING" id="288992.SAMN04488522_101803"/>
<accession>A0A1M4V752</accession>
<reference evidence="2" key="1">
    <citation type="submission" date="2016-11" db="EMBL/GenBank/DDBJ databases">
        <authorList>
            <person name="Varghese N."/>
            <person name="Submissions S."/>
        </authorList>
    </citation>
    <scope>NUCLEOTIDE SEQUENCE [LARGE SCALE GENOMIC DNA]</scope>
    <source>
        <strain evidence="2">DSM 16990</strain>
    </source>
</reference>
<dbReference type="AlphaFoldDB" id="A0A1M4V752"/>
<organism evidence="1 2">
    <name type="scientific">Pedobacter caeni</name>
    <dbReference type="NCBI Taxonomy" id="288992"/>
    <lineage>
        <taxon>Bacteria</taxon>
        <taxon>Pseudomonadati</taxon>
        <taxon>Bacteroidota</taxon>
        <taxon>Sphingobacteriia</taxon>
        <taxon>Sphingobacteriales</taxon>
        <taxon>Sphingobacteriaceae</taxon>
        <taxon>Pedobacter</taxon>
    </lineage>
</organism>
<keyword evidence="2" id="KW-1185">Reference proteome</keyword>
<dbReference type="EMBL" id="FQUQ01000001">
    <property type="protein sequence ID" value="SHE64816.1"/>
    <property type="molecule type" value="Genomic_DNA"/>
</dbReference>